<dbReference type="Pfam" id="PF00135">
    <property type="entry name" value="COesterase"/>
    <property type="match status" value="1"/>
</dbReference>
<evidence type="ECO:0000256" key="4">
    <source>
        <dbReference type="ARBA" id="ARBA00023180"/>
    </source>
</evidence>
<proteinExistence type="inferred from homology"/>
<dbReference type="InterPro" id="IPR050309">
    <property type="entry name" value="Type-B_Carboxylest/Lipase"/>
</dbReference>
<evidence type="ECO:0000256" key="1">
    <source>
        <dbReference type="ARBA" id="ARBA00005964"/>
    </source>
</evidence>
<dbReference type="Proteomes" id="UP001461498">
    <property type="component" value="Unassembled WGS sequence"/>
</dbReference>
<dbReference type="AlphaFoldDB" id="A0AAW1CXF8"/>
<dbReference type="SUPFAM" id="SSF53474">
    <property type="entry name" value="alpha/beta-Hydrolases"/>
    <property type="match status" value="1"/>
</dbReference>
<dbReference type="EC" id="3.1.1.-" evidence="5"/>
<keyword evidence="8" id="KW-1185">Reference proteome</keyword>
<protein>
    <recommendedName>
        <fullName evidence="5">Carboxylic ester hydrolase</fullName>
        <ecNumber evidence="5">3.1.1.-</ecNumber>
    </recommendedName>
</protein>
<name>A0AAW1CXF8_9HEMI</name>
<dbReference type="Gene3D" id="3.40.50.1820">
    <property type="entry name" value="alpha/beta hydrolase"/>
    <property type="match status" value="1"/>
</dbReference>
<evidence type="ECO:0000256" key="5">
    <source>
        <dbReference type="RuleBase" id="RU361235"/>
    </source>
</evidence>
<feature type="domain" description="Carboxylesterase type B" evidence="6">
    <location>
        <begin position="3"/>
        <end position="304"/>
    </location>
</feature>
<dbReference type="PANTHER" id="PTHR11559">
    <property type="entry name" value="CARBOXYLESTERASE"/>
    <property type="match status" value="1"/>
</dbReference>
<dbReference type="InterPro" id="IPR019826">
    <property type="entry name" value="Carboxylesterase_B_AS"/>
</dbReference>
<dbReference type="InterPro" id="IPR029058">
    <property type="entry name" value="AB_hydrolase_fold"/>
</dbReference>
<keyword evidence="2" id="KW-0719">Serine esterase</keyword>
<comment type="similarity">
    <text evidence="1 5">Belongs to the type-B carboxylesterase/lipase family.</text>
</comment>
<keyword evidence="3 5" id="KW-0378">Hydrolase</keyword>
<reference evidence="7 8" key="1">
    <citation type="submission" date="2022-12" db="EMBL/GenBank/DDBJ databases">
        <title>Chromosome-level genome assembly of true bugs.</title>
        <authorList>
            <person name="Ma L."/>
            <person name="Li H."/>
        </authorList>
    </citation>
    <scope>NUCLEOTIDE SEQUENCE [LARGE SCALE GENOMIC DNA]</scope>
    <source>
        <strain evidence="7">Lab_2022b</strain>
    </source>
</reference>
<sequence>MKSRNGRNFIGYSGIPYAKPPIGELRFQDPQPPSKWHKVREPSFIGELCLQSLHNVKMLRNAVIGSEDCLYMSVYTPQLNPLKLYPVLVYIHGGGYEYGAGEFLGRPGYFLDHDIVLVTFNYRLGILGFLSMEDSTLPGNMGLKDQNMVLQWVQKNIRNFGGDPNMVTIYGESAGAGSVHHHMLSPLSKGLFHQAISQSGTALSAKNFLPPGIAKTRAMKLAEKAGCPSSNTEQMLICLREMNAQDITRLNQIFSMKQIESLAPFIPVVDSVAANPFLPKETDQLVPEPVPWMIGCSNMEGLVQTACMYC</sequence>
<organism evidence="7 8">
    <name type="scientific">Rhynocoris fuscipes</name>
    <dbReference type="NCBI Taxonomy" id="488301"/>
    <lineage>
        <taxon>Eukaryota</taxon>
        <taxon>Metazoa</taxon>
        <taxon>Ecdysozoa</taxon>
        <taxon>Arthropoda</taxon>
        <taxon>Hexapoda</taxon>
        <taxon>Insecta</taxon>
        <taxon>Pterygota</taxon>
        <taxon>Neoptera</taxon>
        <taxon>Paraneoptera</taxon>
        <taxon>Hemiptera</taxon>
        <taxon>Heteroptera</taxon>
        <taxon>Panheteroptera</taxon>
        <taxon>Cimicomorpha</taxon>
        <taxon>Reduviidae</taxon>
        <taxon>Harpactorinae</taxon>
        <taxon>Harpactorini</taxon>
        <taxon>Rhynocoris</taxon>
    </lineage>
</organism>
<keyword evidence="4" id="KW-0325">Glycoprotein</keyword>
<comment type="caution">
    <text evidence="7">The sequence shown here is derived from an EMBL/GenBank/DDBJ whole genome shotgun (WGS) entry which is preliminary data.</text>
</comment>
<accession>A0AAW1CXF8</accession>
<evidence type="ECO:0000256" key="3">
    <source>
        <dbReference type="ARBA" id="ARBA00022801"/>
    </source>
</evidence>
<evidence type="ECO:0000259" key="6">
    <source>
        <dbReference type="Pfam" id="PF00135"/>
    </source>
</evidence>
<evidence type="ECO:0000256" key="2">
    <source>
        <dbReference type="ARBA" id="ARBA00022487"/>
    </source>
</evidence>
<dbReference type="EMBL" id="JAPXFL010000008">
    <property type="protein sequence ID" value="KAK9502364.1"/>
    <property type="molecule type" value="Genomic_DNA"/>
</dbReference>
<dbReference type="PROSITE" id="PS00122">
    <property type="entry name" value="CARBOXYLESTERASE_B_1"/>
    <property type="match status" value="1"/>
</dbReference>
<evidence type="ECO:0000313" key="7">
    <source>
        <dbReference type="EMBL" id="KAK9502364.1"/>
    </source>
</evidence>
<dbReference type="InterPro" id="IPR002018">
    <property type="entry name" value="CarbesteraseB"/>
</dbReference>
<gene>
    <name evidence="7" type="ORF">O3M35_011153</name>
</gene>
<evidence type="ECO:0000313" key="8">
    <source>
        <dbReference type="Proteomes" id="UP001461498"/>
    </source>
</evidence>
<dbReference type="GO" id="GO:0052689">
    <property type="term" value="F:carboxylic ester hydrolase activity"/>
    <property type="evidence" value="ECO:0007669"/>
    <property type="project" value="UniProtKB-KW"/>
</dbReference>